<proteinExistence type="predicted"/>
<keyword evidence="3" id="KW-1185">Reference proteome</keyword>
<dbReference type="InterPro" id="IPR036390">
    <property type="entry name" value="WH_DNA-bd_sf"/>
</dbReference>
<dbReference type="AlphaFoldDB" id="K0IFF5"/>
<gene>
    <name evidence="2" type="ordered locus">Ngar_c06200</name>
</gene>
<evidence type="ECO:0000313" key="3">
    <source>
        <dbReference type="Proteomes" id="UP000008037"/>
    </source>
</evidence>
<dbReference type="KEGG" id="nga:Ngar_c06200"/>
<evidence type="ECO:0000313" key="2">
    <source>
        <dbReference type="EMBL" id="AFU57563.1"/>
    </source>
</evidence>
<sequence>MSSSYVRIGVNTAGFERYTPLQQAIELLQRLEKRSSNAEKLARELGTEENFISHFIRFLHDMQWIRSDNRELWCITEKGGVWLHNIQDMLEDNR</sequence>
<dbReference type="SUPFAM" id="SSF46785">
    <property type="entry name" value="Winged helix' DNA-binding domain"/>
    <property type="match status" value="1"/>
</dbReference>
<name>K0IFF5_NITGG</name>
<dbReference type="InParanoid" id="K0IFF5"/>
<dbReference type="GeneID" id="13795015"/>
<evidence type="ECO:0008006" key="4">
    <source>
        <dbReference type="Google" id="ProtNLM"/>
    </source>
</evidence>
<dbReference type="Proteomes" id="UP000008037">
    <property type="component" value="Chromosome"/>
</dbReference>
<protein>
    <recommendedName>
        <fullName evidence="4">ArnR1-like winged helix-turn-helix domain-containing protein</fullName>
    </recommendedName>
</protein>
<dbReference type="EMBL" id="CP002408">
    <property type="protein sequence ID" value="AFU57563.1"/>
    <property type="molecule type" value="Genomic_DNA"/>
</dbReference>
<dbReference type="RefSeq" id="WP_015018109.1">
    <property type="nucleotide sequence ID" value="NC_018719.1"/>
</dbReference>
<dbReference type="BioCyc" id="CNIT1237085:G1324-618-MONOMER"/>
<organism evidence="2 3">
    <name type="scientific">Nitrososphaera gargensis (strain Ga9.2)</name>
    <dbReference type="NCBI Taxonomy" id="1237085"/>
    <lineage>
        <taxon>Archaea</taxon>
        <taxon>Nitrososphaerota</taxon>
        <taxon>Nitrososphaeria</taxon>
        <taxon>Nitrososphaerales</taxon>
        <taxon>Nitrososphaeraceae</taxon>
        <taxon>Nitrososphaera</taxon>
    </lineage>
</organism>
<feature type="coiled-coil region" evidence="1">
    <location>
        <begin position="21"/>
        <end position="48"/>
    </location>
</feature>
<keyword evidence="1" id="KW-0175">Coiled coil</keyword>
<accession>K0IFF5</accession>
<dbReference type="HOGENOM" id="CLU_2379502_0_0_2"/>
<evidence type="ECO:0000256" key="1">
    <source>
        <dbReference type="SAM" id="Coils"/>
    </source>
</evidence>
<reference evidence="2 3" key="1">
    <citation type="journal article" date="2012" name="Environ. Microbiol.">
        <title>The genome of the ammonia-oxidizing Candidatus Nitrososphaera gargensis: insights into metabolic versatility and environmental adaptations.</title>
        <authorList>
            <person name="Spang A."/>
            <person name="Poehlein A."/>
            <person name="Offre P."/>
            <person name="Zumbragel S."/>
            <person name="Haider S."/>
            <person name="Rychlik N."/>
            <person name="Nowka B."/>
            <person name="Schmeisser C."/>
            <person name="Lebedeva E.V."/>
            <person name="Rattei T."/>
            <person name="Bohm C."/>
            <person name="Schmid M."/>
            <person name="Galushko A."/>
            <person name="Hatzenpichler R."/>
            <person name="Weinmaier T."/>
            <person name="Daniel R."/>
            <person name="Schleper C."/>
            <person name="Spieck E."/>
            <person name="Streit W."/>
            <person name="Wagner M."/>
        </authorList>
    </citation>
    <scope>NUCLEOTIDE SEQUENCE [LARGE SCALE GENOMIC DNA]</scope>
    <source>
        <strain evidence="3">Ga9.2</strain>
    </source>
</reference>